<gene>
    <name evidence="1" type="ORF">395</name>
    <name evidence="2" type="ORF">996</name>
</gene>
<dbReference type="Pfam" id="PF16468">
    <property type="entry name" value="DUF5049"/>
    <property type="match status" value="1"/>
</dbReference>
<organism evidence="1 3">
    <name type="scientific">Syntrophomonas zehnderi OL-4</name>
    <dbReference type="NCBI Taxonomy" id="690567"/>
    <lineage>
        <taxon>Bacteria</taxon>
        <taxon>Bacillati</taxon>
        <taxon>Bacillota</taxon>
        <taxon>Clostridia</taxon>
        <taxon>Eubacteriales</taxon>
        <taxon>Syntrophomonadaceae</taxon>
        <taxon>Syntrophomonas</taxon>
    </lineage>
</organism>
<proteinExistence type="predicted"/>
<dbReference type="EMBL" id="CGIH01000018">
    <property type="protein sequence ID" value="CFX32559.1"/>
    <property type="molecule type" value="Genomic_DNA"/>
</dbReference>
<sequence length="58" mass="6847">MDSKVKEQILAVRDTGLTNMFDTRTVQHIAHEMDFLELVTFLEENKDKYVRFILTGEE</sequence>
<evidence type="ECO:0000313" key="2">
    <source>
        <dbReference type="EMBL" id="CFX32559.1"/>
    </source>
</evidence>
<evidence type="ECO:0000313" key="1">
    <source>
        <dbReference type="EMBL" id="CFX07011.1"/>
    </source>
</evidence>
<accession>A0A0E3W2L7</accession>
<dbReference type="AlphaFoldDB" id="A0A0E3W2L7"/>
<dbReference type="STRING" id="690567.395"/>
<dbReference type="Proteomes" id="UP000045545">
    <property type="component" value="Unassembled WGS sequence"/>
</dbReference>
<dbReference type="InterPro" id="IPR032488">
    <property type="entry name" value="DUF5049"/>
</dbReference>
<keyword evidence="3" id="KW-1185">Reference proteome</keyword>
<dbReference type="RefSeq" id="WP_046495134.1">
    <property type="nucleotide sequence ID" value="NZ_CGIH01000004.1"/>
</dbReference>
<evidence type="ECO:0000313" key="3">
    <source>
        <dbReference type="Proteomes" id="UP000045545"/>
    </source>
</evidence>
<dbReference type="EMBL" id="CGIH01000004">
    <property type="protein sequence ID" value="CFX07011.1"/>
    <property type="molecule type" value="Genomic_DNA"/>
</dbReference>
<name>A0A0E3W2L7_9FIRM</name>
<dbReference type="OrthoDB" id="1701913at2"/>
<protein>
    <submittedName>
        <fullName evidence="1">Uncharacterized</fullName>
    </submittedName>
</protein>
<reference evidence="1 3" key="1">
    <citation type="submission" date="2015-03" db="EMBL/GenBank/DDBJ databases">
        <authorList>
            <person name="Strepis Nikolaos"/>
        </authorList>
    </citation>
    <scope>NUCLEOTIDE SEQUENCE [LARGE SCALE GENOMIC DNA]</scope>
    <source>
        <strain evidence="1 3">OL-4</strain>
    </source>
</reference>